<dbReference type="EMBL" id="JAQMPX010000075">
    <property type="protein sequence ID" value="MDB9139065.1"/>
    <property type="molecule type" value="Genomic_DNA"/>
</dbReference>
<reference evidence="1" key="1">
    <citation type="submission" date="2023-01" db="EMBL/GenBank/DDBJ databases">
        <title>Human gut microbiome strain richness.</title>
        <authorList>
            <person name="Chen-Liaw A."/>
        </authorList>
    </citation>
    <scope>NUCLEOTIDE SEQUENCE</scope>
    <source>
        <strain evidence="1">D35st1_E5_D35t1_190705</strain>
    </source>
</reference>
<accession>A0AAW6F6C5</accession>
<evidence type="ECO:0000313" key="1">
    <source>
        <dbReference type="EMBL" id="MDB9139065.1"/>
    </source>
</evidence>
<organism evidence="1 2">
    <name type="scientific">Parabacteroides distasonis</name>
    <dbReference type="NCBI Taxonomy" id="823"/>
    <lineage>
        <taxon>Bacteria</taxon>
        <taxon>Pseudomonadati</taxon>
        <taxon>Bacteroidota</taxon>
        <taxon>Bacteroidia</taxon>
        <taxon>Bacteroidales</taxon>
        <taxon>Tannerellaceae</taxon>
        <taxon>Parabacteroides</taxon>
    </lineage>
</organism>
<evidence type="ECO:0000313" key="2">
    <source>
        <dbReference type="Proteomes" id="UP001211522"/>
    </source>
</evidence>
<feature type="non-terminal residue" evidence="1">
    <location>
        <position position="1"/>
    </location>
</feature>
<gene>
    <name evidence="1" type="ORF">PN612_11165</name>
</gene>
<dbReference type="AlphaFoldDB" id="A0AAW6F6C5"/>
<proteinExistence type="predicted"/>
<name>A0AAW6F6C5_PARDI</name>
<comment type="caution">
    <text evidence="1">The sequence shown here is derived from an EMBL/GenBank/DDBJ whole genome shotgun (WGS) entry which is preliminary data.</text>
</comment>
<protein>
    <submittedName>
        <fullName evidence="1">SusC/RagA family TonB-linked outer membrane protein</fullName>
    </submittedName>
</protein>
<dbReference type="Proteomes" id="UP001211522">
    <property type="component" value="Unassembled WGS sequence"/>
</dbReference>
<dbReference type="SUPFAM" id="SSF56935">
    <property type="entry name" value="Porins"/>
    <property type="match status" value="1"/>
</dbReference>
<sequence length="202" mass="23284">EGVPSNIGIGDAKFKDLNGDGKISTYGDKDGDDGDAEYVGSTTPRYSFGLNLGAKWNNFDISVFFQGVAKRTLFREGDFAMPWSDWWRYPPQFYYGQTWNEDRPDAYYPRLTHGEIRHWNYQASTLQKINAAYIRLKNIQIGYTLPKGALQKLGIERTRFYVSGQDLFEIHNVKGGWDPESDKAGFNYPFQRYYSFGIDLTF</sequence>